<evidence type="ECO:0000313" key="3">
    <source>
        <dbReference type="Proteomes" id="UP000668403"/>
    </source>
</evidence>
<keyword evidence="3" id="KW-1185">Reference proteome</keyword>
<reference evidence="2" key="1">
    <citation type="submission" date="2021-03" db="EMBL/GenBank/DDBJ databases">
        <title>Leucobacter chromiisoli sp. nov., isolated from chromium-containing soil of chemical plant.</title>
        <authorList>
            <person name="Xu Z."/>
        </authorList>
    </citation>
    <scope>NUCLEOTIDE SEQUENCE</scope>
    <source>
        <strain evidence="2">K 70/01</strain>
    </source>
</reference>
<dbReference type="Proteomes" id="UP000668403">
    <property type="component" value="Unassembled WGS sequence"/>
</dbReference>
<protein>
    <submittedName>
        <fullName evidence="2">Lrp/AsnC family transcriptional regulator</fullName>
    </submittedName>
</protein>
<organism evidence="2 3">
    <name type="scientific">Leucobacter tardus</name>
    <dbReference type="NCBI Taxonomy" id="501483"/>
    <lineage>
        <taxon>Bacteria</taxon>
        <taxon>Bacillati</taxon>
        <taxon>Actinomycetota</taxon>
        <taxon>Actinomycetes</taxon>
        <taxon>Micrococcales</taxon>
        <taxon>Microbacteriaceae</taxon>
        <taxon>Leucobacter</taxon>
    </lineage>
</organism>
<accession>A0A939TIT0</accession>
<name>A0A939TIT0_9MICO</name>
<dbReference type="AlphaFoldDB" id="A0A939TIT0"/>
<comment type="caution">
    <text evidence="2">The sequence shown here is derived from an EMBL/GenBank/DDBJ whole genome shotgun (WGS) entry which is preliminary data.</text>
</comment>
<proteinExistence type="predicted"/>
<dbReference type="EMBL" id="JAGFBF010000001">
    <property type="protein sequence ID" value="MBO2988466.1"/>
    <property type="molecule type" value="Genomic_DNA"/>
</dbReference>
<evidence type="ECO:0000256" key="1">
    <source>
        <dbReference type="SAM" id="MobiDB-lite"/>
    </source>
</evidence>
<dbReference type="RefSeq" id="WP_208235844.1">
    <property type="nucleotide sequence ID" value="NZ_BAAAQU010000001.1"/>
</dbReference>
<gene>
    <name evidence="2" type="ORF">J4H85_00440</name>
</gene>
<evidence type="ECO:0000313" key="2">
    <source>
        <dbReference type="EMBL" id="MBO2988466.1"/>
    </source>
</evidence>
<feature type="region of interest" description="Disordered" evidence="1">
    <location>
        <begin position="192"/>
        <end position="211"/>
    </location>
</feature>
<feature type="compositionally biased region" description="Polar residues" evidence="1">
    <location>
        <begin position="197"/>
        <end position="211"/>
    </location>
</feature>
<sequence>MRAIRSHLLSETLIHDRDWRLHALEPAEVERIPLPAPPRQRAATRVPDDVDGAIMRELWVDGRAQVSDMSERTGIAPQRLADGIATLRGSGALALRTDIAREASDWPVNAWYFISAPGRTVLTAGRSIATVPQVRFAATSASWCNLIVSVGLSHISELSRFEADLERALPDAAVGDRSVVLRTVKHMNQRIGAHSRASGSVQSSQGVLINE</sequence>